<evidence type="ECO:0000259" key="8">
    <source>
        <dbReference type="PROSITE" id="PS51192"/>
    </source>
</evidence>
<dbReference type="Pfam" id="PF00270">
    <property type="entry name" value="DEAD"/>
    <property type="match status" value="1"/>
</dbReference>
<evidence type="ECO:0000313" key="11">
    <source>
        <dbReference type="Proteomes" id="UP000324996"/>
    </source>
</evidence>
<dbReference type="Pfam" id="PF03880">
    <property type="entry name" value="DbpA"/>
    <property type="match status" value="1"/>
</dbReference>
<keyword evidence="11" id="KW-1185">Reference proteome</keyword>
<dbReference type="PROSITE" id="PS51192">
    <property type="entry name" value="HELICASE_ATP_BIND_1"/>
    <property type="match status" value="1"/>
</dbReference>
<evidence type="ECO:0000256" key="2">
    <source>
        <dbReference type="ARBA" id="ARBA00022801"/>
    </source>
</evidence>
<dbReference type="CDD" id="cd00268">
    <property type="entry name" value="DEADc"/>
    <property type="match status" value="1"/>
</dbReference>
<dbReference type="AlphaFoldDB" id="A0A5A7N4D9"/>
<keyword evidence="1 6" id="KW-0547">Nucleotide-binding</keyword>
<dbReference type="GO" id="GO:0003724">
    <property type="term" value="F:RNA helicase activity"/>
    <property type="evidence" value="ECO:0007669"/>
    <property type="project" value="UniProtKB-ARBA"/>
</dbReference>
<gene>
    <name evidence="10" type="primary">deaD</name>
    <name evidence="10" type="ORF">JCM17846_08140</name>
</gene>
<dbReference type="InterPro" id="IPR011545">
    <property type="entry name" value="DEAD/DEAH_box_helicase_dom"/>
</dbReference>
<dbReference type="PANTHER" id="PTHR47959">
    <property type="entry name" value="ATP-DEPENDENT RNA HELICASE RHLE-RELATED"/>
    <property type="match status" value="1"/>
</dbReference>
<evidence type="ECO:0000256" key="1">
    <source>
        <dbReference type="ARBA" id="ARBA00022741"/>
    </source>
</evidence>
<feature type="compositionally biased region" description="Basic residues" evidence="7">
    <location>
        <begin position="680"/>
        <end position="693"/>
    </location>
</feature>
<dbReference type="PROSITE" id="PS00039">
    <property type="entry name" value="DEAD_ATP_HELICASE"/>
    <property type="match status" value="1"/>
</dbReference>
<accession>A0A5A7N4D9</accession>
<feature type="domain" description="Helicase ATP-binding" evidence="8">
    <location>
        <begin position="31"/>
        <end position="208"/>
    </location>
</feature>
<dbReference type="RefSeq" id="WP_081837062.1">
    <property type="nucleotide sequence ID" value="NZ_BKCN01000002.1"/>
</dbReference>
<dbReference type="InterPro" id="IPR001650">
    <property type="entry name" value="Helicase_C-like"/>
</dbReference>
<dbReference type="CDD" id="cd18787">
    <property type="entry name" value="SF2_C_DEAD"/>
    <property type="match status" value="1"/>
</dbReference>
<comment type="similarity">
    <text evidence="5 6">Belongs to the DEAD box helicase family.</text>
</comment>
<dbReference type="PANTHER" id="PTHR47959:SF1">
    <property type="entry name" value="ATP-DEPENDENT RNA HELICASE DBPA"/>
    <property type="match status" value="1"/>
</dbReference>
<feature type="compositionally biased region" description="Basic residues" evidence="7">
    <location>
        <begin position="703"/>
        <end position="712"/>
    </location>
</feature>
<organism evidence="10 11">
    <name type="scientific">Iodidimonas nitroreducens</name>
    <dbReference type="NCBI Taxonomy" id="1236968"/>
    <lineage>
        <taxon>Bacteria</taxon>
        <taxon>Pseudomonadati</taxon>
        <taxon>Pseudomonadota</taxon>
        <taxon>Alphaproteobacteria</taxon>
        <taxon>Iodidimonadales</taxon>
        <taxon>Iodidimonadaceae</taxon>
        <taxon>Iodidimonas</taxon>
    </lineage>
</organism>
<keyword evidence="3 6" id="KW-0347">Helicase</keyword>
<keyword evidence="4 6" id="KW-0067">ATP-binding</keyword>
<dbReference type="InterPro" id="IPR044742">
    <property type="entry name" value="DEAD/DEAH_RhlB"/>
</dbReference>
<dbReference type="EMBL" id="BKCN01000002">
    <property type="protein sequence ID" value="GER03132.1"/>
    <property type="molecule type" value="Genomic_DNA"/>
</dbReference>
<dbReference type="GO" id="GO:0005829">
    <property type="term" value="C:cytosol"/>
    <property type="evidence" value="ECO:0007669"/>
    <property type="project" value="TreeGrafter"/>
</dbReference>
<dbReference type="SMART" id="SM00490">
    <property type="entry name" value="HELICc"/>
    <property type="match status" value="1"/>
</dbReference>
<evidence type="ECO:0000259" key="9">
    <source>
        <dbReference type="PROSITE" id="PS51194"/>
    </source>
</evidence>
<dbReference type="InterPro" id="IPR000629">
    <property type="entry name" value="RNA-helicase_DEAD-box_CS"/>
</dbReference>
<evidence type="ECO:0000256" key="3">
    <source>
        <dbReference type="ARBA" id="ARBA00022806"/>
    </source>
</evidence>
<dbReference type="CDD" id="cd12252">
    <property type="entry name" value="RRM_DbpA"/>
    <property type="match status" value="1"/>
</dbReference>
<dbReference type="Proteomes" id="UP000324996">
    <property type="component" value="Unassembled WGS sequence"/>
</dbReference>
<dbReference type="InterPro" id="IPR014001">
    <property type="entry name" value="Helicase_ATP-bd"/>
</dbReference>
<reference evidence="10 11" key="1">
    <citation type="submission" date="2019-09" db="EMBL/GenBank/DDBJ databases">
        <title>NBRP : Genome information of microbial organism related human and environment.</title>
        <authorList>
            <person name="Hattori M."/>
            <person name="Oshima K."/>
            <person name="Inaba H."/>
            <person name="Suda W."/>
            <person name="Sakamoto M."/>
            <person name="Iino T."/>
            <person name="Kitahara M."/>
            <person name="Oshida Y."/>
            <person name="Iida T."/>
            <person name="Kudo T."/>
            <person name="Itoh T."/>
            <person name="Ohkuma M."/>
        </authorList>
    </citation>
    <scope>NUCLEOTIDE SEQUENCE [LARGE SCALE GENOMIC DNA]</scope>
    <source>
        <strain evidence="10 11">Q-1</strain>
    </source>
</reference>
<dbReference type="InterPro" id="IPR005580">
    <property type="entry name" value="DbpA/CsdA_RNA-bd_dom"/>
</dbReference>
<dbReference type="GO" id="GO:0003676">
    <property type="term" value="F:nucleic acid binding"/>
    <property type="evidence" value="ECO:0007669"/>
    <property type="project" value="InterPro"/>
</dbReference>
<feature type="domain" description="Helicase C-terminal" evidence="9">
    <location>
        <begin position="231"/>
        <end position="380"/>
    </location>
</feature>
<evidence type="ECO:0000256" key="4">
    <source>
        <dbReference type="ARBA" id="ARBA00022840"/>
    </source>
</evidence>
<dbReference type="SMART" id="SM00487">
    <property type="entry name" value="DEXDc"/>
    <property type="match status" value="1"/>
</dbReference>
<dbReference type="GO" id="GO:0016787">
    <property type="term" value="F:hydrolase activity"/>
    <property type="evidence" value="ECO:0007669"/>
    <property type="project" value="UniProtKB-KW"/>
</dbReference>
<comment type="caution">
    <text evidence="10">The sequence shown here is derived from an EMBL/GenBank/DDBJ whole genome shotgun (WGS) entry which is preliminary data.</text>
</comment>
<dbReference type="InterPro" id="IPR050079">
    <property type="entry name" value="DEAD_box_RNA_helicase"/>
</dbReference>
<evidence type="ECO:0000256" key="7">
    <source>
        <dbReference type="SAM" id="MobiDB-lite"/>
    </source>
</evidence>
<evidence type="ECO:0000313" key="10">
    <source>
        <dbReference type="EMBL" id="GER03132.1"/>
    </source>
</evidence>
<dbReference type="Gene3D" id="3.40.50.300">
    <property type="entry name" value="P-loop containing nucleotide triphosphate hydrolases"/>
    <property type="match status" value="2"/>
</dbReference>
<protein>
    <submittedName>
        <fullName evidence="10">Helicase</fullName>
    </submittedName>
</protein>
<dbReference type="InterPro" id="IPR027417">
    <property type="entry name" value="P-loop_NTPase"/>
</dbReference>
<feature type="region of interest" description="Disordered" evidence="7">
    <location>
        <begin position="527"/>
        <end position="725"/>
    </location>
</feature>
<dbReference type="SUPFAM" id="SSF52540">
    <property type="entry name" value="P-loop containing nucleoside triphosphate hydrolases"/>
    <property type="match status" value="1"/>
</dbReference>
<dbReference type="GO" id="GO:0005524">
    <property type="term" value="F:ATP binding"/>
    <property type="evidence" value="ECO:0007669"/>
    <property type="project" value="UniProtKB-KW"/>
</dbReference>
<evidence type="ECO:0000256" key="6">
    <source>
        <dbReference type="RuleBase" id="RU000492"/>
    </source>
</evidence>
<dbReference type="Pfam" id="PF00271">
    <property type="entry name" value="Helicase_C"/>
    <property type="match status" value="1"/>
</dbReference>
<proteinExistence type="inferred from homology"/>
<dbReference type="InterPro" id="IPR012677">
    <property type="entry name" value="Nucleotide-bd_a/b_plait_sf"/>
</dbReference>
<sequence length="725" mass="79255">MTLNDMIAPALLSALEKRGYTDLTPVQEQVLTIARDGQDLLVSAQTGSGKTIAFGLAIAPTLLGEAERLPAMVLAPMALIVAPTRELAQQVSRELDWLYAPAGGVTLSCVGGMDIRSERRGLEKGPHIIVGTPGRLRDHIERGSLDLSQIRAVVLDEADEMLDMGFRDDLEFILDAAPRSRRTLMFSATVPKPIAALAKQYQRDAIRISTAGEKKQHSDISYFAHPVAPNDRENAIINLLRYHDAPSTLIFCSTRAEVSHLSARLANRGLSVVTLSGELSQRERSHALQSMRDGRARLCIATDVAARGIDLPSLDLVIHADLPKAADTFLHRSGRTGRAGRKGACALIFAYNRRRAAERLLMSAKVDAQWGPPPSANDIIARDHERMLHDPTLAAAPDESEMDLVTELLEMHGAEKVAAAYLRMQKARFPAPEELLEQSPEPERAESRANRGSFKTGAWFRLSTGRKDNADPRWILPLICRAGHVTKGDVGAIRILERDTRFEISAEAADRFREAIAKGISEKGITITEIDAPSDSERGGKPRGPRNNARSEGRVAARPESRPAARSEGRAADHPAPRFQKRAEDRPEKSSEKPSEKSYEKRPEKPYEKRYEKRAEPRSDYRPERPKEDAPAPKAPRKSLGLSGGMPNRATGDGPGELATKRPFTKSFDKDFGATDGRPGRKIAGKPSKKAGGKRPAVAARKAASKGFKKARPGGNAPYKGPQKS</sequence>
<name>A0A5A7N4D9_9PROT</name>
<evidence type="ECO:0000256" key="5">
    <source>
        <dbReference type="ARBA" id="ARBA00038437"/>
    </source>
</evidence>
<dbReference type="Gene3D" id="3.30.70.330">
    <property type="match status" value="1"/>
</dbReference>
<feature type="compositionally biased region" description="Basic and acidic residues" evidence="7">
    <location>
        <begin position="549"/>
        <end position="631"/>
    </location>
</feature>
<dbReference type="PROSITE" id="PS51194">
    <property type="entry name" value="HELICASE_CTER"/>
    <property type="match status" value="1"/>
</dbReference>
<keyword evidence="2 6" id="KW-0378">Hydrolase</keyword>